<gene>
    <name evidence="3" type="ORF">BSAL_38620</name>
</gene>
<dbReference type="EMBL" id="CYKH01002073">
    <property type="protein sequence ID" value="CUG92639.1"/>
    <property type="molecule type" value="Genomic_DNA"/>
</dbReference>
<evidence type="ECO:0000256" key="2">
    <source>
        <dbReference type="SAM" id="SignalP"/>
    </source>
</evidence>
<name>A0A0S4JQL3_BODSA</name>
<reference evidence="4" key="1">
    <citation type="submission" date="2015-09" db="EMBL/GenBank/DDBJ databases">
        <authorList>
            <consortium name="Pathogen Informatics"/>
        </authorList>
    </citation>
    <scope>NUCLEOTIDE SEQUENCE [LARGE SCALE GENOMIC DNA]</scope>
    <source>
        <strain evidence="4">Lake Konstanz</strain>
    </source>
</reference>
<sequence>MASVRIAGTVAVFVSLLLFCASANQGGGCNVTDPFSDNKTINLVYLSKFGNVSLSNASSNNAAGSVDVSFCEAAPIVSRSGALCGSAFLAEVGAECTDSVLYDVVANPLTVLDQKTSQLTLSSSFGAQTATVIFVCQAGLDFASLTPPTYVGEHVTYTFTGEQVCAGYVPPPPEDEMLSKGAIVGIIIGIVGFVVIASALFQWRSRRISDGDGYEQI</sequence>
<keyword evidence="4" id="KW-1185">Reference proteome</keyword>
<keyword evidence="1" id="KW-0812">Transmembrane</keyword>
<keyword evidence="1" id="KW-0472">Membrane</keyword>
<feature type="chain" id="PRO_5006622740" evidence="2">
    <location>
        <begin position="24"/>
        <end position="217"/>
    </location>
</feature>
<organism evidence="3 4">
    <name type="scientific">Bodo saltans</name>
    <name type="common">Flagellated protozoan</name>
    <dbReference type="NCBI Taxonomy" id="75058"/>
    <lineage>
        <taxon>Eukaryota</taxon>
        <taxon>Discoba</taxon>
        <taxon>Euglenozoa</taxon>
        <taxon>Kinetoplastea</taxon>
        <taxon>Metakinetoplastina</taxon>
        <taxon>Eubodonida</taxon>
        <taxon>Bodonidae</taxon>
        <taxon>Bodo</taxon>
    </lineage>
</organism>
<evidence type="ECO:0000313" key="4">
    <source>
        <dbReference type="Proteomes" id="UP000051952"/>
    </source>
</evidence>
<feature type="signal peptide" evidence="2">
    <location>
        <begin position="1"/>
        <end position="23"/>
    </location>
</feature>
<dbReference type="AlphaFoldDB" id="A0A0S4JQL3"/>
<accession>A0A0S4JQL3</accession>
<feature type="transmembrane region" description="Helical" evidence="1">
    <location>
        <begin position="181"/>
        <end position="201"/>
    </location>
</feature>
<dbReference type="VEuPathDB" id="TriTrypDB:BSAL_38620"/>
<keyword evidence="2" id="KW-0732">Signal</keyword>
<evidence type="ECO:0000256" key="1">
    <source>
        <dbReference type="SAM" id="Phobius"/>
    </source>
</evidence>
<dbReference type="Proteomes" id="UP000051952">
    <property type="component" value="Unassembled WGS sequence"/>
</dbReference>
<proteinExistence type="predicted"/>
<evidence type="ECO:0000313" key="3">
    <source>
        <dbReference type="EMBL" id="CUG92639.1"/>
    </source>
</evidence>
<keyword evidence="1" id="KW-1133">Transmembrane helix</keyword>
<protein>
    <submittedName>
        <fullName evidence="3">Membrane-associated protein, putative</fullName>
    </submittedName>
</protein>